<dbReference type="OrthoDB" id="6504112at2759"/>
<name>A0A443R2S2_9ACAR</name>
<dbReference type="InterPro" id="IPR036412">
    <property type="entry name" value="HAD-like_sf"/>
</dbReference>
<organism evidence="1 2">
    <name type="scientific">Dinothrombium tinctorium</name>
    <dbReference type="NCBI Taxonomy" id="1965070"/>
    <lineage>
        <taxon>Eukaryota</taxon>
        <taxon>Metazoa</taxon>
        <taxon>Ecdysozoa</taxon>
        <taxon>Arthropoda</taxon>
        <taxon>Chelicerata</taxon>
        <taxon>Arachnida</taxon>
        <taxon>Acari</taxon>
        <taxon>Acariformes</taxon>
        <taxon>Trombidiformes</taxon>
        <taxon>Prostigmata</taxon>
        <taxon>Anystina</taxon>
        <taxon>Parasitengona</taxon>
        <taxon>Trombidioidea</taxon>
        <taxon>Trombidiidae</taxon>
        <taxon>Dinothrombium</taxon>
    </lineage>
</organism>
<evidence type="ECO:0000313" key="2">
    <source>
        <dbReference type="Proteomes" id="UP000285301"/>
    </source>
</evidence>
<dbReference type="Proteomes" id="UP000285301">
    <property type="component" value="Unassembled WGS sequence"/>
</dbReference>
<reference evidence="1 2" key="1">
    <citation type="journal article" date="2018" name="Gigascience">
        <title>Genomes of trombidid mites reveal novel predicted allergens and laterally-transferred genes associated with secondary metabolism.</title>
        <authorList>
            <person name="Dong X."/>
            <person name="Chaisiri K."/>
            <person name="Xia D."/>
            <person name="Armstrong S.D."/>
            <person name="Fang Y."/>
            <person name="Donnelly M.J."/>
            <person name="Kadowaki T."/>
            <person name="McGarry J.W."/>
            <person name="Darby A.C."/>
            <person name="Makepeace B.L."/>
        </authorList>
    </citation>
    <scope>NUCLEOTIDE SEQUENCE [LARGE SCALE GENOMIC DNA]</scope>
    <source>
        <strain evidence="1">UoL-WK</strain>
    </source>
</reference>
<dbReference type="Gene3D" id="3.40.50.1000">
    <property type="entry name" value="HAD superfamily/HAD-like"/>
    <property type="match status" value="1"/>
</dbReference>
<accession>A0A443R2S2</accession>
<protein>
    <submittedName>
        <fullName evidence="1">Enolase-phosphatase E1-like isoform X1</fullName>
    </submittedName>
</protein>
<dbReference type="PANTHER" id="PTHR20371">
    <property type="entry name" value="ENOLASE-PHOSPHATASE E1"/>
    <property type="match status" value="1"/>
</dbReference>
<dbReference type="Gene3D" id="1.10.720.60">
    <property type="match status" value="1"/>
</dbReference>
<gene>
    <name evidence="1" type="ORF">B4U79_17682</name>
</gene>
<dbReference type="AlphaFoldDB" id="A0A443R2S2"/>
<dbReference type="SUPFAM" id="SSF56784">
    <property type="entry name" value="HAD-like"/>
    <property type="match status" value="1"/>
</dbReference>
<sequence>MGKIKIPKPLIIILDFPKTVKPDDFKERILMPFFKNNLTNYLEENLSTQNKEVIDIIRQLRLESERDQKLFPDCPVVAPASSTKSVIIKTIVHNVNWLMNKGLEPRGLTRLRSAMWSDAYKHGQLKTEIYSDVPEALTYWKENGIRIFAFSSSPVQEQKVLMNYTIYGKLAKLIDFYFDSTIGEKTNPESYSKMAKFAIGSTMFITDYIANAKAALEAGLKVCVITRSGKPTEIIPSVYYINLLTNFVF</sequence>
<dbReference type="EMBL" id="NCKU01002455">
    <property type="protein sequence ID" value="RWS09553.1"/>
    <property type="molecule type" value="Genomic_DNA"/>
</dbReference>
<keyword evidence="2" id="KW-1185">Reference proteome</keyword>
<dbReference type="PANTHER" id="PTHR20371:SF1">
    <property type="entry name" value="ENOLASE-PHOSPHATASE E1"/>
    <property type="match status" value="1"/>
</dbReference>
<evidence type="ECO:0000313" key="1">
    <source>
        <dbReference type="EMBL" id="RWS09553.1"/>
    </source>
</evidence>
<proteinExistence type="predicted"/>
<dbReference type="GO" id="GO:0043874">
    <property type="term" value="F:acireductone synthase activity"/>
    <property type="evidence" value="ECO:0007669"/>
    <property type="project" value="TreeGrafter"/>
</dbReference>
<dbReference type="InterPro" id="IPR023214">
    <property type="entry name" value="HAD_sf"/>
</dbReference>
<dbReference type="GO" id="GO:0019509">
    <property type="term" value="P:L-methionine salvage from methylthioadenosine"/>
    <property type="evidence" value="ECO:0007669"/>
    <property type="project" value="TreeGrafter"/>
</dbReference>
<dbReference type="STRING" id="1965070.A0A443R2S2"/>
<comment type="caution">
    <text evidence="1">The sequence shown here is derived from an EMBL/GenBank/DDBJ whole genome shotgun (WGS) entry which is preliminary data.</text>
</comment>